<keyword evidence="4" id="KW-1185">Reference proteome</keyword>
<dbReference type="Pfam" id="PF18962">
    <property type="entry name" value="Por_Secre_tail"/>
    <property type="match status" value="1"/>
</dbReference>
<keyword evidence="1" id="KW-0732">Signal</keyword>
<protein>
    <recommendedName>
        <fullName evidence="2">Secretion system C-terminal sorting domain-containing protein</fullName>
    </recommendedName>
</protein>
<feature type="domain" description="Secretion system C-terminal sorting" evidence="2">
    <location>
        <begin position="397"/>
        <end position="469"/>
    </location>
</feature>
<dbReference type="InterPro" id="IPR019026">
    <property type="entry name" value="Peptidase_M64_IgA"/>
</dbReference>
<dbReference type="Pfam" id="PF09471">
    <property type="entry name" value="Peptidase_M64"/>
    <property type="match status" value="1"/>
</dbReference>
<organism evidence="3 4">
    <name type="scientific">Flaviramulus aquimarinus</name>
    <dbReference type="NCBI Taxonomy" id="1170456"/>
    <lineage>
        <taxon>Bacteria</taxon>
        <taxon>Pseudomonadati</taxon>
        <taxon>Bacteroidota</taxon>
        <taxon>Flavobacteriia</taxon>
        <taxon>Flavobacteriales</taxon>
        <taxon>Flavobacteriaceae</taxon>
        <taxon>Flaviramulus</taxon>
    </lineage>
</organism>
<sequence length="472" mass="52784">MRHITLFAILFASTILSAQVFPVETIKNSGENDKRINLVILSEGYLSSELDQFMVDANSFVDKMLLLSPFTAYENYFNIYAIKIPSNESGADHPATATDVDESGLTPDFVDTYFNATYDSYGAHRRLFYEVDGNYANNTELKINAVLASNFPEYDQAIIIVNSSDYGGSGGEFPMAYNGYWGADVTIHEMGHSLFDLYDEYYPGDTFAAEGINMTQESNPNAVKWKNWVGTNDIDIYQHFDFSGNPKDWYKPRHQECLMEVLGKPFCAVCQEGIIEKIHDLLSPIDSYTPNTNTVNSPTFPLNFELNLIKPIPNTLESEWTLNAANLANNVDGVSLLETDLVEGTNTLTTVVNDATALLKVDNHNSFHIYTVTWTINYSTLGIEDIESAVNNFNISLYPNPANTSVNLKFESNNNQNLKVDIVSLDGKKVKTLSISNYENQNIDISHLSPGIYITNFYTSNTLIASKKLVKN</sequence>
<evidence type="ECO:0000313" key="3">
    <source>
        <dbReference type="EMBL" id="GAA4887730.1"/>
    </source>
</evidence>
<proteinExistence type="predicted"/>
<evidence type="ECO:0000313" key="4">
    <source>
        <dbReference type="Proteomes" id="UP001500433"/>
    </source>
</evidence>
<evidence type="ECO:0000259" key="2">
    <source>
        <dbReference type="Pfam" id="PF18962"/>
    </source>
</evidence>
<gene>
    <name evidence="3" type="ORF">GCM10023311_09420</name>
</gene>
<dbReference type="NCBIfam" id="TIGR04183">
    <property type="entry name" value="Por_Secre_tail"/>
    <property type="match status" value="1"/>
</dbReference>
<accession>A0ABP9EVC3</accession>
<evidence type="ECO:0000256" key="1">
    <source>
        <dbReference type="ARBA" id="ARBA00022729"/>
    </source>
</evidence>
<dbReference type="InterPro" id="IPR026444">
    <property type="entry name" value="Secre_tail"/>
</dbReference>
<comment type="caution">
    <text evidence="3">The sequence shown here is derived from an EMBL/GenBank/DDBJ whole genome shotgun (WGS) entry which is preliminary data.</text>
</comment>
<dbReference type="EMBL" id="BAABJH010000001">
    <property type="protein sequence ID" value="GAA4887730.1"/>
    <property type="molecule type" value="Genomic_DNA"/>
</dbReference>
<name>A0ABP9EVC3_9FLAO</name>
<dbReference type="Gene3D" id="3.40.390.10">
    <property type="entry name" value="Collagenase (Catalytic Domain)"/>
    <property type="match status" value="1"/>
</dbReference>
<dbReference type="InterPro" id="IPR024079">
    <property type="entry name" value="MetalloPept_cat_dom_sf"/>
</dbReference>
<dbReference type="Proteomes" id="UP001500433">
    <property type="component" value="Unassembled WGS sequence"/>
</dbReference>
<dbReference type="RefSeq" id="WP_345272878.1">
    <property type="nucleotide sequence ID" value="NZ_BAABJH010000001.1"/>
</dbReference>
<reference evidence="4" key="1">
    <citation type="journal article" date="2019" name="Int. J. Syst. Evol. Microbiol.">
        <title>The Global Catalogue of Microorganisms (GCM) 10K type strain sequencing project: providing services to taxonomists for standard genome sequencing and annotation.</title>
        <authorList>
            <consortium name="The Broad Institute Genomics Platform"/>
            <consortium name="The Broad Institute Genome Sequencing Center for Infectious Disease"/>
            <person name="Wu L."/>
            <person name="Ma J."/>
        </authorList>
    </citation>
    <scope>NUCLEOTIDE SEQUENCE [LARGE SCALE GENOMIC DNA]</scope>
    <source>
        <strain evidence="4">JCM 18274</strain>
    </source>
</reference>